<dbReference type="PANTHER" id="PTHR30176:SF3">
    <property type="entry name" value="FERREDOXIN-TYPE PROTEIN NAPH"/>
    <property type="match status" value="1"/>
</dbReference>
<evidence type="ECO:0000256" key="2">
    <source>
        <dbReference type="ARBA" id="ARBA00022485"/>
    </source>
</evidence>
<keyword evidence="7" id="KW-1133">Transmembrane helix</keyword>
<evidence type="ECO:0000256" key="1">
    <source>
        <dbReference type="ARBA" id="ARBA00022448"/>
    </source>
</evidence>
<feature type="transmembrane region" description="Helical" evidence="7">
    <location>
        <begin position="331"/>
        <end position="349"/>
    </location>
</feature>
<evidence type="ECO:0000259" key="8">
    <source>
        <dbReference type="PROSITE" id="PS51379"/>
    </source>
</evidence>
<dbReference type="PROSITE" id="PS00198">
    <property type="entry name" value="4FE4S_FER_1"/>
    <property type="match status" value="1"/>
</dbReference>
<dbReference type="GO" id="GO:0051539">
    <property type="term" value="F:4 iron, 4 sulfur cluster binding"/>
    <property type="evidence" value="ECO:0007669"/>
    <property type="project" value="UniProtKB-KW"/>
</dbReference>
<keyword evidence="7" id="KW-0472">Membrane</keyword>
<feature type="transmembrane region" description="Helical" evidence="7">
    <location>
        <begin position="179"/>
        <end position="198"/>
    </location>
</feature>
<feature type="domain" description="4Fe-4S ferredoxin-type" evidence="8">
    <location>
        <begin position="251"/>
        <end position="280"/>
    </location>
</feature>
<dbReference type="InterPro" id="IPR017896">
    <property type="entry name" value="4Fe4S_Fe-S-bd"/>
</dbReference>
<dbReference type="PROSITE" id="PS51379">
    <property type="entry name" value="4FE4S_FER_2"/>
    <property type="match status" value="1"/>
</dbReference>
<dbReference type="InterPro" id="IPR017900">
    <property type="entry name" value="4Fe4S_Fe_S_CS"/>
</dbReference>
<dbReference type="NCBIfam" id="TIGR02745">
    <property type="entry name" value="ccoG_rdxA_fixG"/>
    <property type="match status" value="1"/>
</dbReference>
<evidence type="ECO:0000313" key="9">
    <source>
        <dbReference type="EMBL" id="SHO80683.1"/>
    </source>
</evidence>
<dbReference type="Gene3D" id="2.60.40.10">
    <property type="entry name" value="Immunoglobulins"/>
    <property type="match status" value="1"/>
</dbReference>
<dbReference type="EMBL" id="FRYL01000016">
    <property type="protein sequence ID" value="SHO80683.1"/>
    <property type="molecule type" value="Genomic_DNA"/>
</dbReference>
<dbReference type="Gene3D" id="1.10.1060.10">
    <property type="entry name" value="Alpha-helical ferredoxin"/>
    <property type="match status" value="1"/>
</dbReference>
<dbReference type="GO" id="GO:0005886">
    <property type="term" value="C:plasma membrane"/>
    <property type="evidence" value="ECO:0007669"/>
    <property type="project" value="TreeGrafter"/>
</dbReference>
<accession>A0A1W1EIJ1</accession>
<dbReference type="InterPro" id="IPR051684">
    <property type="entry name" value="Electron_Trans/Redox"/>
</dbReference>
<keyword evidence="7" id="KW-0812">Transmembrane</keyword>
<dbReference type="GO" id="GO:0046872">
    <property type="term" value="F:metal ion binding"/>
    <property type="evidence" value="ECO:0007669"/>
    <property type="project" value="UniProtKB-KW"/>
</dbReference>
<sequence>MEKKSSKKSYLDNWVPYSVKRYWAYGLATIMSLVIPWITIGGNHIFLLSFDHKKLHLMGVAFDMQELYLMPFILMLLFLGIFTVTAVGGRAWCGWACPQTIFRVIYRDLIETKLLGLHKRVKNKQKKPDMSITSNKIKKAIAISLWSLLALIASANFLWFFVPPMEFFEYLKNPMEHTVLFGTLIGTALFIIADIVFIKEDFCIYICPYSRVQSVLYDDDTIMAIYDPVRGGEIYQGHGNDREKKFNKKKELLAFNQDAECTTCEACVTICPTHIDIRKGLQLECINCLECVDACTRVMGALEKPSLVQWTSEREIKREGKTQYFRNKVKAYIAVLSIILVALVMMGSTKEHMLLNINKNTRLYKILDNGVVQNDYLFLFQNTDSKAHTYYFEVLNPDIKIIKPTEPFKLGAGKKKKKVVILRTSKKLVDNTRKDTPIPLKLKAYAIDDKEKIIIDRETVFIYPRSDLLKK</sequence>
<keyword evidence="1" id="KW-0813">Transport</keyword>
<keyword evidence="3" id="KW-0479">Metal-binding</keyword>
<organism evidence="9">
    <name type="scientific">hydrothermal vent metagenome</name>
    <dbReference type="NCBI Taxonomy" id="652676"/>
    <lineage>
        <taxon>unclassified sequences</taxon>
        <taxon>metagenomes</taxon>
        <taxon>ecological metagenomes</taxon>
    </lineage>
</organism>
<name>A0A1W1EIJ1_9ZZZZ</name>
<keyword evidence="6" id="KW-0411">Iron-sulfur</keyword>
<keyword evidence="2" id="KW-0004">4Fe-4S</keyword>
<dbReference type="Pfam" id="PF12801">
    <property type="entry name" value="Fer4_5"/>
    <property type="match status" value="1"/>
</dbReference>
<evidence type="ECO:0000256" key="7">
    <source>
        <dbReference type="SAM" id="Phobius"/>
    </source>
</evidence>
<reference evidence="9" key="1">
    <citation type="submission" date="2016-10" db="EMBL/GenBank/DDBJ databases">
        <authorList>
            <person name="de Groot N.N."/>
        </authorList>
    </citation>
    <scope>NUCLEOTIDE SEQUENCE</scope>
</reference>
<dbReference type="InterPro" id="IPR013783">
    <property type="entry name" value="Ig-like_fold"/>
</dbReference>
<dbReference type="SUPFAM" id="SSF54862">
    <property type="entry name" value="4Fe-4S ferredoxins"/>
    <property type="match status" value="1"/>
</dbReference>
<dbReference type="PANTHER" id="PTHR30176">
    <property type="entry name" value="FERREDOXIN-TYPE PROTEIN NAPH"/>
    <property type="match status" value="1"/>
</dbReference>
<proteinExistence type="predicted"/>
<feature type="transmembrane region" description="Helical" evidence="7">
    <location>
        <begin position="21"/>
        <end position="47"/>
    </location>
</feature>
<dbReference type="Pfam" id="PF11614">
    <property type="entry name" value="FixG_C"/>
    <property type="match status" value="1"/>
</dbReference>
<dbReference type="InterPro" id="IPR032879">
    <property type="entry name" value="FixG_C"/>
</dbReference>
<evidence type="ECO:0000256" key="5">
    <source>
        <dbReference type="ARBA" id="ARBA00023004"/>
    </source>
</evidence>
<feature type="transmembrane region" description="Helical" evidence="7">
    <location>
        <begin position="140"/>
        <end position="159"/>
    </location>
</feature>
<gene>
    <name evidence="9" type="ORF">MNB_SV-15-286</name>
</gene>
<dbReference type="InterPro" id="IPR014116">
    <property type="entry name" value="Cyt_c_oxidase_cbb3_FixG"/>
</dbReference>
<evidence type="ECO:0000256" key="4">
    <source>
        <dbReference type="ARBA" id="ARBA00022982"/>
    </source>
</evidence>
<dbReference type="AlphaFoldDB" id="A0A1W1EIJ1"/>
<dbReference type="Pfam" id="PF13746">
    <property type="entry name" value="Fer4_18"/>
    <property type="match status" value="1"/>
</dbReference>
<evidence type="ECO:0000256" key="6">
    <source>
        <dbReference type="ARBA" id="ARBA00023014"/>
    </source>
</evidence>
<evidence type="ECO:0000256" key="3">
    <source>
        <dbReference type="ARBA" id="ARBA00022723"/>
    </source>
</evidence>
<keyword evidence="5" id="KW-0408">Iron</keyword>
<dbReference type="InterPro" id="IPR009051">
    <property type="entry name" value="Helical_ferredxn"/>
</dbReference>
<protein>
    <submittedName>
        <fullName evidence="9">Type cbb3 cytochrome oxidase biogenesis protein CcoG, involved in Cu oxidation</fullName>
    </submittedName>
</protein>
<keyword evidence="4" id="KW-0249">Electron transport</keyword>
<feature type="transmembrane region" description="Helical" evidence="7">
    <location>
        <begin position="67"/>
        <end position="93"/>
    </location>
</feature>